<protein>
    <submittedName>
        <fullName evidence="1">Uncharacterized protein</fullName>
    </submittedName>
</protein>
<reference evidence="1 2" key="1">
    <citation type="journal article" date="2016" name="Nat. Commun.">
        <title>Thousands of microbial genomes shed light on interconnected biogeochemical processes in an aquifer system.</title>
        <authorList>
            <person name="Anantharaman K."/>
            <person name="Brown C.T."/>
            <person name="Hug L.A."/>
            <person name="Sharon I."/>
            <person name="Castelle C.J."/>
            <person name="Probst A.J."/>
            <person name="Thomas B.C."/>
            <person name="Singh A."/>
            <person name="Wilkins M.J."/>
            <person name="Karaoz U."/>
            <person name="Brodie E.L."/>
            <person name="Williams K.H."/>
            <person name="Hubbard S.S."/>
            <person name="Banfield J.F."/>
        </authorList>
    </citation>
    <scope>NUCLEOTIDE SEQUENCE [LARGE SCALE GENOMIC DNA]</scope>
</reference>
<dbReference type="AlphaFoldDB" id="A0A1F5SLN5"/>
<organism evidence="1 2">
    <name type="scientific">Candidatus Falkowbacteria bacterium RIFOXYA2_FULL_47_19</name>
    <dbReference type="NCBI Taxonomy" id="1797994"/>
    <lineage>
        <taxon>Bacteria</taxon>
        <taxon>Candidatus Falkowiibacteriota</taxon>
    </lineage>
</organism>
<dbReference type="EMBL" id="MFGB01000007">
    <property type="protein sequence ID" value="OGF27574.1"/>
    <property type="molecule type" value="Genomic_DNA"/>
</dbReference>
<dbReference type="Proteomes" id="UP000178367">
    <property type="component" value="Unassembled WGS sequence"/>
</dbReference>
<dbReference type="STRING" id="1797994.A2227_01885"/>
<name>A0A1F5SLN5_9BACT</name>
<sequence length="109" mass="12556">MKKAAKTLTTFILSGHDPFGPEYEDGWSGSDWGNMLIDAHDEESVARYFGGRYCPEKQAIELPKKLFKRTTHNGRRCKKFTKDGLVVFLSDDNDRFRSIRKAEKLIVKD</sequence>
<accession>A0A1F5SLN5</accession>
<evidence type="ECO:0000313" key="1">
    <source>
        <dbReference type="EMBL" id="OGF27574.1"/>
    </source>
</evidence>
<evidence type="ECO:0000313" key="2">
    <source>
        <dbReference type="Proteomes" id="UP000178367"/>
    </source>
</evidence>
<proteinExistence type="predicted"/>
<comment type="caution">
    <text evidence="1">The sequence shown here is derived from an EMBL/GenBank/DDBJ whole genome shotgun (WGS) entry which is preliminary data.</text>
</comment>
<gene>
    <name evidence="1" type="ORF">A2227_01885</name>
</gene>